<keyword evidence="2" id="KW-0378">Hydrolase</keyword>
<keyword evidence="6" id="KW-1185">Reference proteome</keyword>
<protein>
    <recommendedName>
        <fullName evidence="4">Alpha/beta hydrolase fold-3 domain-containing protein</fullName>
    </recommendedName>
</protein>
<dbReference type="AlphaFoldDB" id="A0AAV6XG99"/>
<dbReference type="InterPro" id="IPR002168">
    <property type="entry name" value="Lipase_GDXG_HIS_AS"/>
</dbReference>
<evidence type="ECO:0000313" key="6">
    <source>
        <dbReference type="Proteomes" id="UP000826271"/>
    </source>
</evidence>
<comment type="caution">
    <text evidence="5">The sequence shown here is derived from an EMBL/GenBank/DDBJ whole genome shotgun (WGS) entry which is preliminary data.</text>
</comment>
<evidence type="ECO:0000256" key="2">
    <source>
        <dbReference type="ARBA" id="ARBA00022801"/>
    </source>
</evidence>
<dbReference type="SUPFAM" id="SSF53474">
    <property type="entry name" value="alpha/beta-Hydrolases"/>
    <property type="match status" value="1"/>
</dbReference>
<feature type="region of interest" description="Disordered" evidence="3">
    <location>
        <begin position="32"/>
        <end position="55"/>
    </location>
</feature>
<dbReference type="Pfam" id="PF07859">
    <property type="entry name" value="Abhydrolase_3"/>
    <property type="match status" value="1"/>
</dbReference>
<dbReference type="Gene3D" id="3.40.50.1820">
    <property type="entry name" value="alpha/beta hydrolase"/>
    <property type="match status" value="1"/>
</dbReference>
<accession>A0AAV6XG99</accession>
<dbReference type="InterPro" id="IPR029058">
    <property type="entry name" value="AB_hydrolase_fold"/>
</dbReference>
<dbReference type="InterPro" id="IPR050466">
    <property type="entry name" value="Carboxylest/Gibb_receptor"/>
</dbReference>
<evidence type="ECO:0000259" key="4">
    <source>
        <dbReference type="Pfam" id="PF07859"/>
    </source>
</evidence>
<dbReference type="PANTHER" id="PTHR23024">
    <property type="entry name" value="ARYLACETAMIDE DEACETYLASE"/>
    <property type="match status" value="1"/>
</dbReference>
<proteinExistence type="inferred from homology"/>
<sequence>MPSNEIKPMDIDPYTDPYGFLGIIKNSDGSITRKQKSIPANSDPDRLNNPNPVLSKDIPINQANNTWARIYLRRPESDAAPTTKQPLIIYFHGGGFVLGSASTPIYHKFCCDLANEIPAVIVSVEYRLGPEHRLPAAYDDSMEALRWVSAAADEWLTKYADFSKCFLMGMSAGGNIAYRVGLRAVTCGEDLMPLKIRGLILHHPFFGGVQRTSSEIRMDVEKVCPLSIGDIMWDLGLPIGADRDHEYCNPMVGIRSDLLEKMKDQRWKVMVIGGDKDPLLDREIEFMKMLKEKGVDVVGHFSKGGTHGFEFLDASKAKILYGVVKNFILCTLFGFPFINKL</sequence>
<dbReference type="GO" id="GO:0016787">
    <property type="term" value="F:hydrolase activity"/>
    <property type="evidence" value="ECO:0007669"/>
    <property type="project" value="UniProtKB-KW"/>
</dbReference>
<name>A0AAV6XG99_9LAMI</name>
<gene>
    <name evidence="5" type="ORF">BUALT_Bualt06G0120000</name>
</gene>
<dbReference type="Proteomes" id="UP000826271">
    <property type="component" value="Unassembled WGS sequence"/>
</dbReference>
<dbReference type="InterPro" id="IPR013094">
    <property type="entry name" value="AB_hydrolase_3"/>
</dbReference>
<dbReference type="PANTHER" id="PTHR23024:SF546">
    <property type="entry name" value="CARBOXYLESTERASE 120-RELATED"/>
    <property type="match status" value="1"/>
</dbReference>
<comment type="similarity">
    <text evidence="1">Belongs to the 'GDXG' lipolytic enzyme family.</text>
</comment>
<organism evidence="5 6">
    <name type="scientific">Buddleja alternifolia</name>
    <dbReference type="NCBI Taxonomy" id="168488"/>
    <lineage>
        <taxon>Eukaryota</taxon>
        <taxon>Viridiplantae</taxon>
        <taxon>Streptophyta</taxon>
        <taxon>Embryophyta</taxon>
        <taxon>Tracheophyta</taxon>
        <taxon>Spermatophyta</taxon>
        <taxon>Magnoliopsida</taxon>
        <taxon>eudicotyledons</taxon>
        <taxon>Gunneridae</taxon>
        <taxon>Pentapetalae</taxon>
        <taxon>asterids</taxon>
        <taxon>lamiids</taxon>
        <taxon>Lamiales</taxon>
        <taxon>Scrophulariaceae</taxon>
        <taxon>Buddlejeae</taxon>
        <taxon>Buddleja</taxon>
    </lineage>
</organism>
<evidence type="ECO:0000256" key="1">
    <source>
        <dbReference type="ARBA" id="ARBA00010515"/>
    </source>
</evidence>
<dbReference type="EMBL" id="WHWC01000006">
    <property type="protein sequence ID" value="KAG8381418.1"/>
    <property type="molecule type" value="Genomic_DNA"/>
</dbReference>
<feature type="domain" description="Alpha/beta hydrolase fold-3" evidence="4">
    <location>
        <begin position="88"/>
        <end position="309"/>
    </location>
</feature>
<dbReference type="PROSITE" id="PS01173">
    <property type="entry name" value="LIPASE_GDXG_HIS"/>
    <property type="match status" value="1"/>
</dbReference>
<evidence type="ECO:0000256" key="3">
    <source>
        <dbReference type="SAM" id="MobiDB-lite"/>
    </source>
</evidence>
<reference evidence="5" key="1">
    <citation type="submission" date="2019-10" db="EMBL/GenBank/DDBJ databases">
        <authorList>
            <person name="Zhang R."/>
            <person name="Pan Y."/>
            <person name="Wang J."/>
            <person name="Ma R."/>
            <person name="Yu S."/>
        </authorList>
    </citation>
    <scope>NUCLEOTIDE SEQUENCE</scope>
    <source>
        <strain evidence="5">LA-IB0</strain>
        <tissue evidence="5">Leaf</tissue>
    </source>
</reference>
<evidence type="ECO:0000313" key="5">
    <source>
        <dbReference type="EMBL" id="KAG8381418.1"/>
    </source>
</evidence>